<keyword evidence="5" id="KW-1003">Cell membrane</keyword>
<evidence type="ECO:0000256" key="12">
    <source>
        <dbReference type="ARBA" id="ARBA00023180"/>
    </source>
</evidence>
<dbReference type="PANTHER" id="PTHR10628:SF25">
    <property type="entry name" value="SIALIDASE-1"/>
    <property type="match status" value="1"/>
</dbReference>
<dbReference type="AlphaFoldDB" id="A0AAF0CS53"/>
<evidence type="ECO:0000259" key="20">
    <source>
        <dbReference type="Pfam" id="PF13088"/>
    </source>
</evidence>
<proteinExistence type="predicted"/>
<keyword evidence="12" id="KW-0325">Glycoprotein</keyword>
<evidence type="ECO:0000256" key="1">
    <source>
        <dbReference type="ARBA" id="ARBA00004207"/>
    </source>
</evidence>
<evidence type="ECO:0000256" key="17">
    <source>
        <dbReference type="ARBA" id="ARBA00040509"/>
    </source>
</evidence>
<dbReference type="GO" id="GO:0009313">
    <property type="term" value="P:oligosaccharide catabolic process"/>
    <property type="evidence" value="ECO:0007669"/>
    <property type="project" value="TreeGrafter"/>
</dbReference>
<dbReference type="InterPro" id="IPR011040">
    <property type="entry name" value="Sialidase"/>
</dbReference>
<evidence type="ECO:0000256" key="13">
    <source>
        <dbReference type="ARBA" id="ARBA00023228"/>
    </source>
</evidence>
<dbReference type="Gene3D" id="2.120.10.10">
    <property type="match status" value="2"/>
</dbReference>
<feature type="domain" description="Sialidase" evidence="20">
    <location>
        <begin position="199"/>
        <end position="465"/>
    </location>
</feature>
<evidence type="ECO:0000256" key="15">
    <source>
        <dbReference type="ARBA" id="ARBA00037235"/>
    </source>
</evidence>
<dbReference type="InterPro" id="IPR026856">
    <property type="entry name" value="Sialidase_fam"/>
</dbReference>
<keyword evidence="8" id="KW-0677">Repeat</keyword>
<keyword evidence="10" id="KW-0443">Lipid metabolism</keyword>
<comment type="subcellular location">
    <subcellularLocation>
        <location evidence="3">Cell membrane</location>
    </subcellularLocation>
    <subcellularLocation>
        <location evidence="4">Cytoplasmic vesicle</location>
    </subcellularLocation>
    <subcellularLocation>
        <location evidence="2">Lysosome lumen</location>
    </subcellularLocation>
    <subcellularLocation>
        <location evidence="1">Lysosome membrane</location>
        <topology evidence="1">Peripheral membrane protein</topology>
        <orientation evidence="1">Lumenal side</orientation>
    </subcellularLocation>
</comment>
<evidence type="ECO:0000256" key="9">
    <source>
        <dbReference type="ARBA" id="ARBA00022801"/>
    </source>
</evidence>
<dbReference type="GO" id="GO:0005765">
    <property type="term" value="C:lysosomal membrane"/>
    <property type="evidence" value="ECO:0007669"/>
    <property type="project" value="UniProtKB-SubCell"/>
</dbReference>
<dbReference type="GO" id="GO:0004308">
    <property type="term" value="F:exo-alpha-sialidase activity"/>
    <property type="evidence" value="ECO:0007669"/>
    <property type="project" value="InterPro"/>
</dbReference>
<comment type="function">
    <text evidence="15">Catalyzes the removal of sialic acid (N-acetylneuraminic acid) moieties from glycoproteins and glycolipids. To be active, it is strictly dependent on its presence in the multienzyme complex. Appears to have a preference for alpha 2-3 and alpha 2-6 sialyl linkage.</text>
</comment>
<dbReference type="GO" id="GO:0006689">
    <property type="term" value="P:ganglioside catabolic process"/>
    <property type="evidence" value="ECO:0007669"/>
    <property type="project" value="TreeGrafter"/>
</dbReference>
<keyword evidence="14" id="KW-0968">Cytoplasmic vesicle</keyword>
<evidence type="ECO:0000256" key="10">
    <source>
        <dbReference type="ARBA" id="ARBA00023098"/>
    </source>
</evidence>
<dbReference type="CDD" id="cd15482">
    <property type="entry name" value="Sialidase_non-viral"/>
    <property type="match status" value="1"/>
</dbReference>
<dbReference type="GO" id="GO:0031410">
    <property type="term" value="C:cytoplasmic vesicle"/>
    <property type="evidence" value="ECO:0007669"/>
    <property type="project" value="UniProtKB-SubCell"/>
</dbReference>
<accession>A0AAF0CS53</accession>
<keyword evidence="13" id="KW-0458">Lysosome</keyword>
<keyword evidence="6" id="KW-0597">Phosphoprotein</keyword>
<dbReference type="KEGG" id="slom:PXH66_09515"/>
<name>A0AAF0CS53_9BACT</name>
<evidence type="ECO:0000256" key="6">
    <source>
        <dbReference type="ARBA" id="ARBA00022553"/>
    </source>
</evidence>
<dbReference type="SUPFAM" id="SSF50939">
    <property type="entry name" value="Sialidases"/>
    <property type="match status" value="1"/>
</dbReference>
<evidence type="ECO:0000256" key="18">
    <source>
        <dbReference type="ARBA" id="ARBA00041332"/>
    </source>
</evidence>
<evidence type="ECO:0000313" key="22">
    <source>
        <dbReference type="Proteomes" id="UP001218638"/>
    </source>
</evidence>
<dbReference type="Proteomes" id="UP001218638">
    <property type="component" value="Chromosome"/>
</dbReference>
<evidence type="ECO:0000256" key="14">
    <source>
        <dbReference type="ARBA" id="ARBA00023329"/>
    </source>
</evidence>
<dbReference type="Pfam" id="PF13088">
    <property type="entry name" value="BNR_2"/>
    <property type="match status" value="1"/>
</dbReference>
<gene>
    <name evidence="21" type="ORF">PXH66_09515</name>
</gene>
<evidence type="ECO:0000256" key="5">
    <source>
        <dbReference type="ARBA" id="ARBA00022475"/>
    </source>
</evidence>
<reference evidence="21" key="1">
    <citation type="submission" date="2023-03" db="EMBL/GenBank/DDBJ databases">
        <title>Lomoglobus Profundus gen. nov., sp. nov., a novel member of the phylum Verrucomicrobia, isolated from deep-marine sediment of South China Sea.</title>
        <authorList>
            <person name="Ahmad T."/>
            <person name="Ishaq S.E."/>
            <person name="Wang F."/>
        </authorList>
    </citation>
    <scope>NUCLEOTIDE SEQUENCE</scope>
    <source>
        <strain evidence="21">LMO-M01</strain>
    </source>
</reference>
<keyword evidence="22" id="KW-1185">Reference proteome</keyword>
<evidence type="ECO:0000256" key="4">
    <source>
        <dbReference type="ARBA" id="ARBA00004541"/>
    </source>
</evidence>
<evidence type="ECO:0000256" key="7">
    <source>
        <dbReference type="ARBA" id="ARBA00022729"/>
    </source>
</evidence>
<dbReference type="InterPro" id="IPR036278">
    <property type="entry name" value="Sialidase_sf"/>
</dbReference>
<evidence type="ECO:0000256" key="11">
    <source>
        <dbReference type="ARBA" id="ARBA00023136"/>
    </source>
</evidence>
<evidence type="ECO:0000313" key="21">
    <source>
        <dbReference type="EMBL" id="WED67088.1"/>
    </source>
</evidence>
<keyword evidence="9" id="KW-0378">Hydrolase</keyword>
<evidence type="ECO:0000256" key="16">
    <source>
        <dbReference type="ARBA" id="ARBA00038519"/>
    </source>
</evidence>
<dbReference type="RefSeq" id="WP_330931351.1">
    <property type="nucleotide sequence ID" value="NZ_CP119075.1"/>
</dbReference>
<dbReference type="PANTHER" id="PTHR10628">
    <property type="entry name" value="SIALIDASE"/>
    <property type="match status" value="1"/>
</dbReference>
<dbReference type="GO" id="GO:0043202">
    <property type="term" value="C:lysosomal lumen"/>
    <property type="evidence" value="ECO:0007669"/>
    <property type="project" value="UniProtKB-SubCell"/>
</dbReference>
<sequence>MRFDPVSPCLGLFVVLVSGVIAAPPPLPLPLRKVNPDRISSGVYATFAAEGRFGDESSDIVPVTARDALPAHAPAKGTPADLLDPWVASNTRLGEDPSELPSNRRQQAEPHVFRSVTYPERLLATFQEGRRSDGGATSCGYAYSEDGGRTWTRALIPNLTEVSGGANLRATDPVAAINLNGTLFLNTLVARNGDFSLGDLTIVRSEDRGNTWTDPAIVFAAPNERLFPDKNWLTVNDIAGSATVGRLVVTFTAFTSDADGNSTGTNLRCTYSDDNGITWSEANFITPAGSHNQGSQPVFLPDGSLLVPYITFTNAELDFRIECKRSVGGGTIWPASATVIADVPNPWDDPVARDGVFLISAHAARESGDVFVTWSVSDNGGSRVAISRSSDRGATWSNPTYVNEHATQRSAFNSTVTSSFDGQTVTVSWMDTRNAPDRRNFVDMYASTSTDGGVSWSDDFRISDRTTDVRLSQNTGRGYMLGDYYGLVAGPTPATPTVAVWVDTRSGEADPVATRFNPVPNATYEGWRRAHFLPAGDAGNDMSGPQGDLDHDGFSNGFEYLYGLDPQTPDYGTVFDVNFSPGTIMIDEPRFENRPDFSEDIWEQSLDGQTWSAITPVPTVAALPPGTMWFAHPMGDRSAVWVRRRVSVGGTPLVSTKPLVLGGTTRLINLSSRAVVGTGESQLIPGFVVTGGELRALVRGIGPTLTTLGVAGALPDPQLQLDPAPSTGESFNDNWGDPSGVNADAFTSTGAFALAEGSLDAALIADLPVGSTTVLISDSAGNPGVALAELFEIAPVDESGAHLVNLSTRAQVGTGDDVLIGGFILSGTSPRRYLIRAVGPSLTSFDIDAPLADPMLQLFRAGSSFPIARNDDWSVSPSATAILHTSQRAGAFALEPNTRDAALIVTLEPGGYTAMISGVGNTTGVGLIEVYTLDE</sequence>
<evidence type="ECO:0000256" key="19">
    <source>
        <dbReference type="ARBA" id="ARBA00041413"/>
    </source>
</evidence>
<keyword evidence="11" id="KW-0472">Membrane</keyword>
<evidence type="ECO:0000256" key="3">
    <source>
        <dbReference type="ARBA" id="ARBA00004236"/>
    </source>
</evidence>
<dbReference type="EMBL" id="CP119075">
    <property type="protein sequence ID" value="WED67088.1"/>
    <property type="molecule type" value="Genomic_DNA"/>
</dbReference>
<organism evidence="21 22">
    <name type="scientific">Synoicihabitans lomoniglobus</name>
    <dbReference type="NCBI Taxonomy" id="2909285"/>
    <lineage>
        <taxon>Bacteria</taxon>
        <taxon>Pseudomonadati</taxon>
        <taxon>Verrucomicrobiota</taxon>
        <taxon>Opitutia</taxon>
        <taxon>Opitutales</taxon>
        <taxon>Opitutaceae</taxon>
        <taxon>Synoicihabitans</taxon>
    </lineage>
</organism>
<dbReference type="GO" id="GO:0005886">
    <property type="term" value="C:plasma membrane"/>
    <property type="evidence" value="ECO:0007669"/>
    <property type="project" value="UniProtKB-SubCell"/>
</dbReference>
<keyword evidence="7" id="KW-0732">Signal</keyword>
<protein>
    <recommendedName>
        <fullName evidence="17">Sialidase-1</fullName>
    </recommendedName>
    <alternativeName>
        <fullName evidence="19">Lysosomal sialidase</fullName>
    </alternativeName>
    <alternativeName>
        <fullName evidence="18">N-acetyl-alpha-neuraminidase 1</fullName>
    </alternativeName>
</protein>
<comment type="subunit">
    <text evidence="16">Interacts with cathepsin A (protective protein), beta-galactosidase and N-acetylgalactosamine-6-sulfate sulfatase in a multienzyme complex.</text>
</comment>
<evidence type="ECO:0000256" key="8">
    <source>
        <dbReference type="ARBA" id="ARBA00022737"/>
    </source>
</evidence>
<evidence type="ECO:0000256" key="2">
    <source>
        <dbReference type="ARBA" id="ARBA00004227"/>
    </source>
</evidence>